<organism evidence="8 9">
    <name type="scientific">Tortispora caseinolytica NRRL Y-17796</name>
    <dbReference type="NCBI Taxonomy" id="767744"/>
    <lineage>
        <taxon>Eukaryota</taxon>
        <taxon>Fungi</taxon>
        <taxon>Dikarya</taxon>
        <taxon>Ascomycota</taxon>
        <taxon>Saccharomycotina</taxon>
        <taxon>Trigonopsidomycetes</taxon>
        <taxon>Trigonopsidales</taxon>
        <taxon>Trigonopsidaceae</taxon>
        <taxon>Tortispora</taxon>
    </lineage>
</organism>
<dbReference type="Pfam" id="PF04099">
    <property type="entry name" value="Sybindin"/>
    <property type="match status" value="1"/>
</dbReference>
<dbReference type="GO" id="GO:0005794">
    <property type="term" value="C:Golgi apparatus"/>
    <property type="evidence" value="ECO:0007669"/>
    <property type="project" value="UniProtKB-SubCell"/>
</dbReference>
<protein>
    <recommendedName>
        <fullName evidence="7">Trafficking protein particle complex subunit</fullName>
    </recommendedName>
</protein>
<gene>
    <name evidence="8" type="ORF">CANCADRAFT_2118</name>
</gene>
<keyword evidence="9" id="KW-1185">Reference proteome</keyword>
<dbReference type="InterPro" id="IPR007233">
    <property type="entry name" value="TRAPPC"/>
</dbReference>
<sequence length="134" mass="14935">MAILSLYILNKSGGLVYQRDFTEKLNKLSANDYLVLAGTFHGIHVIASKISPVSHSSGIKSIDSSTFSLHCLQTPTGIKFLLVTDPGQSNAHLLLSKIYQLYADYVMKNPFHQLEMPIRSDQFNRQLTIYASST</sequence>
<dbReference type="OrthoDB" id="246406at2759"/>
<keyword evidence="2 7" id="KW-0813">Transport</keyword>
<evidence type="ECO:0000313" key="8">
    <source>
        <dbReference type="EMBL" id="ODV90391.1"/>
    </source>
</evidence>
<evidence type="ECO:0000256" key="4">
    <source>
        <dbReference type="ARBA" id="ARBA00022892"/>
    </source>
</evidence>
<dbReference type="EMBL" id="KV453842">
    <property type="protein sequence ID" value="ODV90391.1"/>
    <property type="molecule type" value="Genomic_DNA"/>
</dbReference>
<evidence type="ECO:0000256" key="1">
    <source>
        <dbReference type="ARBA" id="ARBA00004555"/>
    </source>
</evidence>
<keyword evidence="5 7" id="KW-0333">Golgi apparatus</keyword>
<evidence type="ECO:0000256" key="6">
    <source>
        <dbReference type="ARBA" id="ARBA00038179"/>
    </source>
</evidence>
<evidence type="ECO:0000256" key="2">
    <source>
        <dbReference type="ARBA" id="ARBA00022448"/>
    </source>
</evidence>
<dbReference type="PANTHER" id="PTHR23249:SF15">
    <property type="entry name" value="TRAFFICKING PROTEIN PARTICLE COMPLEX SUBUNIT 4"/>
    <property type="match status" value="1"/>
</dbReference>
<comment type="similarity">
    <text evidence="6">Belongs to the TRAPP small subunits family. TRAPPC4 subfamily.</text>
</comment>
<dbReference type="SMART" id="SM01399">
    <property type="entry name" value="Sybindin"/>
    <property type="match status" value="1"/>
</dbReference>
<dbReference type="AlphaFoldDB" id="A0A1E4TF42"/>
<dbReference type="Proteomes" id="UP000095023">
    <property type="component" value="Unassembled WGS sequence"/>
</dbReference>
<comment type="subunit">
    <text evidence="7">Part of the multisubunit transport protein particle (TRAPP) complex.</text>
</comment>
<dbReference type="GO" id="GO:0030008">
    <property type="term" value="C:TRAPP complex"/>
    <property type="evidence" value="ECO:0007669"/>
    <property type="project" value="UniProtKB-UniRule"/>
</dbReference>
<accession>A0A1E4TF42</accession>
<reference evidence="9" key="1">
    <citation type="submission" date="2016-02" db="EMBL/GenBank/DDBJ databases">
        <title>Comparative genomics of biotechnologically important yeasts.</title>
        <authorList>
            <consortium name="DOE Joint Genome Institute"/>
            <person name="Riley R."/>
            <person name="Haridas S."/>
            <person name="Wolfe K.H."/>
            <person name="Lopes M.R."/>
            <person name="Hittinger C.T."/>
            <person name="Goker M."/>
            <person name="Salamov A."/>
            <person name="Wisecaver J."/>
            <person name="Long T.M."/>
            <person name="Aerts A.L."/>
            <person name="Barry K."/>
            <person name="Choi C."/>
            <person name="Clum A."/>
            <person name="Coughlan A.Y."/>
            <person name="Deshpande S."/>
            <person name="Douglass A.P."/>
            <person name="Hanson S.J."/>
            <person name="Klenk H.-P."/>
            <person name="Labutti K."/>
            <person name="Lapidus A."/>
            <person name="Lindquist E."/>
            <person name="Lipzen A."/>
            <person name="Meier-Kolthoff J.P."/>
            <person name="Ohm R.A."/>
            <person name="Otillar R.P."/>
            <person name="Pangilinan J."/>
            <person name="Peng Y."/>
            <person name="Rokas A."/>
            <person name="Rosa C.A."/>
            <person name="Scheuner C."/>
            <person name="Sibirny A.A."/>
            <person name="Slot J.C."/>
            <person name="Stielow J.B."/>
            <person name="Sun H."/>
            <person name="Kurtzman C.P."/>
            <person name="Blackwell M."/>
            <person name="Jeffries T.W."/>
            <person name="Grigoriev I.V."/>
        </authorList>
    </citation>
    <scope>NUCLEOTIDE SEQUENCE [LARGE SCALE GENOMIC DNA]</scope>
    <source>
        <strain evidence="9">NRRL Y-17796</strain>
    </source>
</reference>
<keyword evidence="3 7" id="KW-0256">Endoplasmic reticulum</keyword>
<dbReference type="FunFam" id="3.30.450.70:FF:000007">
    <property type="entry name" value="Putative sybindin-like family protein"/>
    <property type="match status" value="1"/>
</dbReference>
<dbReference type="GO" id="GO:0005783">
    <property type="term" value="C:endoplasmic reticulum"/>
    <property type="evidence" value="ECO:0007669"/>
    <property type="project" value="UniProtKB-SubCell"/>
</dbReference>
<evidence type="ECO:0000256" key="5">
    <source>
        <dbReference type="ARBA" id="ARBA00023034"/>
    </source>
</evidence>
<keyword evidence="4 7" id="KW-0931">ER-Golgi transport</keyword>
<dbReference type="SUPFAM" id="SSF64356">
    <property type="entry name" value="SNARE-like"/>
    <property type="match status" value="1"/>
</dbReference>
<dbReference type="CDD" id="cd14856">
    <property type="entry name" value="TRAPPC4_synbindin"/>
    <property type="match status" value="1"/>
</dbReference>
<name>A0A1E4TF42_9ASCO</name>
<evidence type="ECO:0000313" key="9">
    <source>
        <dbReference type="Proteomes" id="UP000095023"/>
    </source>
</evidence>
<dbReference type="Gene3D" id="3.30.450.70">
    <property type="match status" value="1"/>
</dbReference>
<comment type="subcellular location">
    <subcellularLocation>
        <location evidence="7">Endoplasmic reticulum</location>
    </subcellularLocation>
    <subcellularLocation>
        <location evidence="7">Golgi apparatus</location>
        <location evidence="7">cis-Golgi network</location>
    </subcellularLocation>
    <subcellularLocation>
        <location evidence="1">Golgi apparatus</location>
    </subcellularLocation>
</comment>
<evidence type="ECO:0000256" key="7">
    <source>
        <dbReference type="RuleBase" id="RU366065"/>
    </source>
</evidence>
<proteinExistence type="inferred from homology"/>
<dbReference type="GO" id="GO:0006888">
    <property type="term" value="P:endoplasmic reticulum to Golgi vesicle-mediated transport"/>
    <property type="evidence" value="ECO:0007669"/>
    <property type="project" value="UniProtKB-UniRule"/>
</dbReference>
<dbReference type="PANTHER" id="PTHR23249">
    <property type="entry name" value="TRAFFICKING PROTEIN PARTICLE COMPLEX SUBUNIT"/>
    <property type="match status" value="1"/>
</dbReference>
<evidence type="ECO:0000256" key="3">
    <source>
        <dbReference type="ARBA" id="ARBA00022824"/>
    </source>
</evidence>
<dbReference type="InterPro" id="IPR011012">
    <property type="entry name" value="Longin-like_dom_sf"/>
</dbReference>